<dbReference type="InterPro" id="IPR036236">
    <property type="entry name" value="Znf_C2H2_sf"/>
</dbReference>
<evidence type="ECO:0000313" key="3">
    <source>
        <dbReference type="WBParaSite" id="jg16230"/>
    </source>
</evidence>
<dbReference type="Proteomes" id="UP000887574">
    <property type="component" value="Unplaced"/>
</dbReference>
<name>A0A915D730_9BILA</name>
<evidence type="ECO:0000313" key="2">
    <source>
        <dbReference type="Proteomes" id="UP000887574"/>
    </source>
</evidence>
<keyword evidence="2" id="KW-1185">Reference proteome</keyword>
<dbReference type="WBParaSite" id="jg16230">
    <property type="protein sequence ID" value="jg16230"/>
    <property type="gene ID" value="jg16230"/>
</dbReference>
<dbReference type="PROSITE" id="PS00028">
    <property type="entry name" value="ZINC_FINGER_C2H2_1"/>
    <property type="match status" value="1"/>
</dbReference>
<feature type="domain" description="C2H2-type" evidence="1">
    <location>
        <begin position="118"/>
        <end position="140"/>
    </location>
</feature>
<protein>
    <submittedName>
        <fullName evidence="3">C2H2-type domain-containing protein</fullName>
    </submittedName>
</protein>
<reference evidence="3" key="1">
    <citation type="submission" date="2022-11" db="UniProtKB">
        <authorList>
            <consortium name="WormBaseParasite"/>
        </authorList>
    </citation>
    <scope>IDENTIFICATION</scope>
</reference>
<proteinExistence type="predicted"/>
<dbReference type="AlphaFoldDB" id="A0A915D730"/>
<sequence length="213" mass="24556">MLLAHVEPCYMEAIEYEAVMLFRHNSNGCASPEHSRRVPKGDFSNNINNGIELLSPKSHQRIDITNAKANSSFLSHLDTKMECPECGLRLYRHNFSAHYRIHTGELPYPYVIQGKPYCCPQCPYACITKRNLDRHVYNNHTKDTSRRKITTFPRTRKGRYDGSEGTHLFNSPKQQSLGHFNGAYTSNEDNMEDVIVRCEPKHLSGSYVYFSMF</sequence>
<organism evidence="2 3">
    <name type="scientific">Ditylenchus dipsaci</name>
    <dbReference type="NCBI Taxonomy" id="166011"/>
    <lineage>
        <taxon>Eukaryota</taxon>
        <taxon>Metazoa</taxon>
        <taxon>Ecdysozoa</taxon>
        <taxon>Nematoda</taxon>
        <taxon>Chromadorea</taxon>
        <taxon>Rhabditida</taxon>
        <taxon>Tylenchina</taxon>
        <taxon>Tylenchomorpha</taxon>
        <taxon>Sphaerularioidea</taxon>
        <taxon>Anguinidae</taxon>
        <taxon>Anguininae</taxon>
        <taxon>Ditylenchus</taxon>
    </lineage>
</organism>
<accession>A0A915D730</accession>
<dbReference type="SUPFAM" id="SSF57667">
    <property type="entry name" value="beta-beta-alpha zinc fingers"/>
    <property type="match status" value="1"/>
</dbReference>
<dbReference type="Gene3D" id="3.30.160.60">
    <property type="entry name" value="Classic Zinc Finger"/>
    <property type="match status" value="1"/>
</dbReference>
<dbReference type="SMART" id="SM00355">
    <property type="entry name" value="ZnF_C2H2"/>
    <property type="match status" value="2"/>
</dbReference>
<dbReference type="InterPro" id="IPR013087">
    <property type="entry name" value="Znf_C2H2_type"/>
</dbReference>
<evidence type="ECO:0000259" key="1">
    <source>
        <dbReference type="PROSITE" id="PS00028"/>
    </source>
</evidence>